<name>E3SMN0_9CAUD</name>
<evidence type="ECO:0000313" key="1">
    <source>
        <dbReference type="EMBL" id="ADO98673.1"/>
    </source>
</evidence>
<sequence>MDEELLERRKSCLMSLSHSNIELGKEVYEFCDLFSHSSEDLADAAEIFLKNLHGLYPESKLGGRGVDSDKSAGNS</sequence>
<dbReference type="OrthoDB" id="38414at10239"/>
<proteinExistence type="predicted"/>
<gene>
    <name evidence="1" type="ORF">PHM1_049</name>
</gene>
<evidence type="ECO:0000313" key="2">
    <source>
        <dbReference type="Proteomes" id="UP000006530"/>
    </source>
</evidence>
<keyword evidence="2" id="KW-1185">Reference proteome</keyword>
<dbReference type="KEGG" id="vg:10326962"/>
<reference evidence="1 2" key="1">
    <citation type="journal article" date="2010" name="Environ. Microbiol.">
        <title>Genomic analysis of oceanic cyanobacterial myoviruses compared with T4-like myoviruses from diverse hosts and environments.</title>
        <authorList>
            <person name="Sullivan M.B."/>
            <person name="Huang K.H."/>
            <person name="Ignacio-Espinoza J.C."/>
            <person name="Berlin A.M."/>
            <person name="Kelly L."/>
            <person name="Weigele P.R."/>
            <person name="DeFrancesco A.S."/>
            <person name="Kern S.E."/>
            <person name="Thompson L.R."/>
            <person name="Young S."/>
            <person name="Yandava C."/>
            <person name="Fu R."/>
            <person name="Krastins B."/>
            <person name="Chase M."/>
            <person name="Sarracino D."/>
            <person name="Osburne M.S."/>
            <person name="Henn M.R."/>
            <person name="Chisholm S.W."/>
        </authorList>
    </citation>
    <scope>NUCLEOTIDE SEQUENCE [LARGE SCALE GENOMIC DNA]</scope>
    <source>
        <strain evidence="1">M4-247</strain>
    </source>
</reference>
<dbReference type="Proteomes" id="UP000006530">
    <property type="component" value="Segment"/>
</dbReference>
<organism evidence="1 2">
    <name type="scientific">Prochlorococcus phage P-HM1</name>
    <dbReference type="NCBI Taxonomy" id="445700"/>
    <lineage>
        <taxon>Viruses</taxon>
        <taxon>Duplodnaviria</taxon>
        <taxon>Heunggongvirae</taxon>
        <taxon>Uroviricota</taxon>
        <taxon>Caudoviricetes</taxon>
        <taxon>Eurybiavirus</taxon>
        <taxon>Eurybiavirus PHM2</taxon>
    </lineage>
</organism>
<dbReference type="EMBL" id="GU071101">
    <property type="protein sequence ID" value="ADO98673.1"/>
    <property type="molecule type" value="Genomic_DNA"/>
</dbReference>
<dbReference type="RefSeq" id="YP_004322474.1">
    <property type="nucleotide sequence ID" value="NC_015280.1"/>
</dbReference>
<dbReference type="GeneID" id="10326962"/>
<protein>
    <submittedName>
        <fullName evidence="1">Uncharacterized protein</fullName>
    </submittedName>
</protein>
<accession>E3SMN0</accession>